<feature type="domain" description="T-SNARE coiled-coil homology" evidence="2">
    <location>
        <begin position="80"/>
        <end position="118"/>
    </location>
</feature>
<sequence length="185" mass="20969">PHQKASLQKTSHKFQLSLVGFQRAQQLSAKRQRTVMQGVKMAVDDNGEGAETHEPPSSPSQRQVQLLQAQLSPHELAYQESVIQEREEDIQEIEAGVHELAEIFRDLGTLVHQQGGMLGEPLLSNLIAPIGIDNIDYKFTIYHVFTRVCSRVLYHHDLTILRTSSTLPVLYKVVRSHRPRILDMS</sequence>
<dbReference type="Proteomes" id="UP001142393">
    <property type="component" value="Unassembled WGS sequence"/>
</dbReference>
<dbReference type="SMART" id="SM00397">
    <property type="entry name" value="t_SNARE"/>
    <property type="match status" value="1"/>
</dbReference>
<protein>
    <submittedName>
        <fullName evidence="3">t-SNARE</fullName>
    </submittedName>
</protein>
<dbReference type="CDD" id="cd15840">
    <property type="entry name" value="SNARE_Qa"/>
    <property type="match status" value="1"/>
</dbReference>
<evidence type="ECO:0000259" key="2">
    <source>
        <dbReference type="PROSITE" id="PS50192"/>
    </source>
</evidence>
<dbReference type="InterPro" id="IPR000727">
    <property type="entry name" value="T_SNARE_dom"/>
</dbReference>
<evidence type="ECO:0000313" key="4">
    <source>
        <dbReference type="Proteomes" id="UP001142393"/>
    </source>
</evidence>
<accession>A0A9W8U233</accession>
<dbReference type="AlphaFoldDB" id="A0A9W8U233"/>
<proteinExistence type="inferred from homology"/>
<dbReference type="GO" id="GO:0006906">
    <property type="term" value="P:vesicle fusion"/>
    <property type="evidence" value="ECO:0007669"/>
    <property type="project" value="TreeGrafter"/>
</dbReference>
<dbReference type="GO" id="GO:0012505">
    <property type="term" value="C:endomembrane system"/>
    <property type="evidence" value="ECO:0007669"/>
    <property type="project" value="TreeGrafter"/>
</dbReference>
<dbReference type="GO" id="GO:0031201">
    <property type="term" value="C:SNARE complex"/>
    <property type="evidence" value="ECO:0007669"/>
    <property type="project" value="TreeGrafter"/>
</dbReference>
<comment type="similarity">
    <text evidence="1">Belongs to the syntaxin family.</text>
</comment>
<reference evidence="3 4" key="1">
    <citation type="journal article" date="2023" name="Proc. Natl. Acad. Sci. U.S.A.">
        <title>A global phylogenomic analysis of the shiitake genus Lentinula.</title>
        <authorList>
            <person name="Sierra-Patev S."/>
            <person name="Min B."/>
            <person name="Naranjo-Ortiz M."/>
            <person name="Looney B."/>
            <person name="Konkel Z."/>
            <person name="Slot J.C."/>
            <person name="Sakamoto Y."/>
            <person name="Steenwyk J.L."/>
            <person name="Rokas A."/>
            <person name="Carro J."/>
            <person name="Camarero S."/>
            <person name="Ferreira P."/>
            <person name="Molpeceres G."/>
            <person name="Ruiz-Duenas F.J."/>
            <person name="Serrano A."/>
            <person name="Henrissat B."/>
            <person name="Drula E."/>
            <person name="Hughes K.W."/>
            <person name="Mata J.L."/>
            <person name="Ishikawa N.K."/>
            <person name="Vargas-Isla R."/>
            <person name="Ushijima S."/>
            <person name="Smith C.A."/>
            <person name="Donoghue J."/>
            <person name="Ahrendt S."/>
            <person name="Andreopoulos W."/>
            <person name="He G."/>
            <person name="LaButti K."/>
            <person name="Lipzen A."/>
            <person name="Ng V."/>
            <person name="Riley R."/>
            <person name="Sandor L."/>
            <person name="Barry K."/>
            <person name="Martinez A.T."/>
            <person name="Xiao Y."/>
            <person name="Gibbons J.G."/>
            <person name="Terashima K."/>
            <person name="Grigoriev I.V."/>
            <person name="Hibbett D."/>
        </authorList>
    </citation>
    <scope>NUCLEOTIDE SEQUENCE [LARGE SCALE GENOMIC DNA]</scope>
    <source>
        <strain evidence="3 4">TFB7810</strain>
    </source>
</reference>
<dbReference type="PROSITE" id="PS50192">
    <property type="entry name" value="T_SNARE"/>
    <property type="match status" value="1"/>
</dbReference>
<dbReference type="InterPro" id="IPR045242">
    <property type="entry name" value="Syntaxin"/>
</dbReference>
<comment type="caution">
    <text evidence="3">The sequence shown here is derived from an EMBL/GenBank/DDBJ whole genome shotgun (WGS) entry which is preliminary data.</text>
</comment>
<name>A0A9W8U233_9AGAR</name>
<dbReference type="PANTHER" id="PTHR19957">
    <property type="entry name" value="SYNTAXIN"/>
    <property type="match status" value="1"/>
</dbReference>
<evidence type="ECO:0000256" key="1">
    <source>
        <dbReference type="ARBA" id="ARBA00009063"/>
    </source>
</evidence>
<feature type="non-terminal residue" evidence="3">
    <location>
        <position position="1"/>
    </location>
</feature>
<dbReference type="GO" id="GO:0048278">
    <property type="term" value="P:vesicle docking"/>
    <property type="evidence" value="ECO:0007669"/>
    <property type="project" value="TreeGrafter"/>
</dbReference>
<dbReference type="GO" id="GO:0000149">
    <property type="term" value="F:SNARE binding"/>
    <property type="evidence" value="ECO:0007669"/>
    <property type="project" value="TreeGrafter"/>
</dbReference>
<dbReference type="EMBL" id="JANVFU010000002">
    <property type="protein sequence ID" value="KAJ3749338.1"/>
    <property type="molecule type" value="Genomic_DNA"/>
</dbReference>
<dbReference type="PANTHER" id="PTHR19957:SF38">
    <property type="entry name" value="LD27581P"/>
    <property type="match status" value="1"/>
</dbReference>
<dbReference type="GO" id="GO:0006896">
    <property type="term" value="P:Golgi to vacuole transport"/>
    <property type="evidence" value="ECO:0007669"/>
    <property type="project" value="TreeGrafter"/>
</dbReference>
<dbReference type="SUPFAM" id="SSF47661">
    <property type="entry name" value="t-snare proteins"/>
    <property type="match status" value="1"/>
</dbReference>
<dbReference type="GO" id="GO:0006886">
    <property type="term" value="P:intracellular protein transport"/>
    <property type="evidence" value="ECO:0007669"/>
    <property type="project" value="TreeGrafter"/>
</dbReference>
<dbReference type="GO" id="GO:0005484">
    <property type="term" value="F:SNAP receptor activity"/>
    <property type="evidence" value="ECO:0007669"/>
    <property type="project" value="TreeGrafter"/>
</dbReference>
<dbReference type="InterPro" id="IPR010989">
    <property type="entry name" value="SNARE"/>
</dbReference>
<evidence type="ECO:0000313" key="3">
    <source>
        <dbReference type="EMBL" id="KAJ3749338.1"/>
    </source>
</evidence>
<gene>
    <name evidence="3" type="ORF">DFH05DRAFT_1391320</name>
</gene>
<keyword evidence="4" id="KW-1185">Reference proteome</keyword>
<dbReference type="Gene3D" id="1.20.58.70">
    <property type="match status" value="1"/>
</dbReference>
<organism evidence="3 4">
    <name type="scientific">Lentinula detonsa</name>
    <dbReference type="NCBI Taxonomy" id="2804962"/>
    <lineage>
        <taxon>Eukaryota</taxon>
        <taxon>Fungi</taxon>
        <taxon>Dikarya</taxon>
        <taxon>Basidiomycota</taxon>
        <taxon>Agaricomycotina</taxon>
        <taxon>Agaricomycetes</taxon>
        <taxon>Agaricomycetidae</taxon>
        <taxon>Agaricales</taxon>
        <taxon>Marasmiineae</taxon>
        <taxon>Omphalotaceae</taxon>
        <taxon>Lentinula</taxon>
    </lineage>
</organism>